<dbReference type="PANTHER" id="PTHR36779">
    <property type="entry name" value="OSJNBA0083N12.13 PROTEIN"/>
    <property type="match status" value="1"/>
</dbReference>
<gene>
    <name evidence="1" type="ORF">KSP40_PGU018372</name>
</gene>
<proteinExistence type="predicted"/>
<organism evidence="1 2">
    <name type="scientific">Platanthera guangdongensis</name>
    <dbReference type="NCBI Taxonomy" id="2320717"/>
    <lineage>
        <taxon>Eukaryota</taxon>
        <taxon>Viridiplantae</taxon>
        <taxon>Streptophyta</taxon>
        <taxon>Embryophyta</taxon>
        <taxon>Tracheophyta</taxon>
        <taxon>Spermatophyta</taxon>
        <taxon>Magnoliopsida</taxon>
        <taxon>Liliopsida</taxon>
        <taxon>Asparagales</taxon>
        <taxon>Orchidaceae</taxon>
        <taxon>Orchidoideae</taxon>
        <taxon>Orchideae</taxon>
        <taxon>Orchidinae</taxon>
        <taxon>Platanthera</taxon>
    </lineage>
</organism>
<keyword evidence="2" id="KW-1185">Reference proteome</keyword>
<reference evidence="1 2" key="1">
    <citation type="journal article" date="2022" name="Nat. Plants">
        <title>Genomes of leafy and leafless Platanthera orchids illuminate the evolution of mycoheterotrophy.</title>
        <authorList>
            <person name="Li M.H."/>
            <person name="Liu K.W."/>
            <person name="Li Z."/>
            <person name="Lu H.C."/>
            <person name="Ye Q.L."/>
            <person name="Zhang D."/>
            <person name="Wang J.Y."/>
            <person name="Li Y.F."/>
            <person name="Zhong Z.M."/>
            <person name="Liu X."/>
            <person name="Yu X."/>
            <person name="Liu D.K."/>
            <person name="Tu X.D."/>
            <person name="Liu B."/>
            <person name="Hao Y."/>
            <person name="Liao X.Y."/>
            <person name="Jiang Y.T."/>
            <person name="Sun W.H."/>
            <person name="Chen J."/>
            <person name="Chen Y.Q."/>
            <person name="Ai Y."/>
            <person name="Zhai J.W."/>
            <person name="Wu S.S."/>
            <person name="Zhou Z."/>
            <person name="Hsiao Y.Y."/>
            <person name="Wu W.L."/>
            <person name="Chen Y.Y."/>
            <person name="Lin Y.F."/>
            <person name="Hsu J.L."/>
            <person name="Li C.Y."/>
            <person name="Wang Z.W."/>
            <person name="Zhao X."/>
            <person name="Zhong W.Y."/>
            <person name="Ma X.K."/>
            <person name="Ma L."/>
            <person name="Huang J."/>
            <person name="Chen G.Z."/>
            <person name="Huang M.Z."/>
            <person name="Huang L."/>
            <person name="Peng D.H."/>
            <person name="Luo Y.B."/>
            <person name="Zou S.Q."/>
            <person name="Chen S.P."/>
            <person name="Lan S."/>
            <person name="Tsai W.C."/>
            <person name="Van de Peer Y."/>
            <person name="Liu Z.J."/>
        </authorList>
    </citation>
    <scope>NUCLEOTIDE SEQUENCE [LARGE SCALE GENOMIC DNA]</scope>
    <source>
        <strain evidence="1">Lor288</strain>
    </source>
</reference>
<accession>A0ABR2MJ30</accession>
<protein>
    <submittedName>
        <fullName evidence="1">Uncharacterized protein</fullName>
    </submittedName>
</protein>
<dbReference type="EMBL" id="JBBWWR010000007">
    <property type="protein sequence ID" value="KAK8963699.1"/>
    <property type="molecule type" value="Genomic_DNA"/>
</dbReference>
<dbReference type="Proteomes" id="UP001412067">
    <property type="component" value="Unassembled WGS sequence"/>
</dbReference>
<name>A0ABR2MJ30_9ASPA</name>
<sequence>MEKSRQMKRLSEETSGVNWPVCRLVLYGKATHAAVELKEYFSGQTLHAVAEAPKEALPRDCRPSFDTAWMTKMKFKQEVHSHPTVLHWTGLKGDDFPLAGRLKISSVLVDGGAWTKGCQWRLQGKSTWGHPYCQNKGVEVDDKLGVGGNRGRPTKSCVLASSGRRRRGVSLSVRRTWEWSKRRGITVHSHPIVLHWTGLKGDDFPLAGRLEISSVLVDGGAWTKGCQWRLQGKSTWGHPYCRNKGVEVNDKLGVGGNRGRPTKSCVLASSGRRRRGVSLSVRRTWVVQPCQPREQCHPSRPRDAAPDGVAVADPRCCRVGLGEMRDCGPAVGIRPAAEK</sequence>
<evidence type="ECO:0000313" key="2">
    <source>
        <dbReference type="Proteomes" id="UP001412067"/>
    </source>
</evidence>
<comment type="caution">
    <text evidence="1">The sequence shown here is derived from an EMBL/GenBank/DDBJ whole genome shotgun (WGS) entry which is preliminary data.</text>
</comment>
<dbReference type="PANTHER" id="PTHR36779:SF1">
    <property type="entry name" value="OS04G0600400 PROTEIN"/>
    <property type="match status" value="1"/>
</dbReference>
<evidence type="ECO:0000313" key="1">
    <source>
        <dbReference type="EMBL" id="KAK8963699.1"/>
    </source>
</evidence>